<keyword evidence="2" id="KW-0812">Transmembrane</keyword>
<reference evidence="4" key="2">
    <citation type="submission" date="2015-01" db="EMBL/GenBank/DDBJ databases">
        <title>Evolutionary Origins and Diversification of the Mycorrhizal Mutualists.</title>
        <authorList>
            <consortium name="DOE Joint Genome Institute"/>
            <consortium name="Mycorrhizal Genomics Consortium"/>
            <person name="Kohler A."/>
            <person name="Kuo A."/>
            <person name="Nagy L.G."/>
            <person name="Floudas D."/>
            <person name="Copeland A."/>
            <person name="Barry K.W."/>
            <person name="Cichocki N."/>
            <person name="Veneault-Fourrey C."/>
            <person name="LaButti K."/>
            <person name="Lindquist E.A."/>
            <person name="Lipzen A."/>
            <person name="Lundell T."/>
            <person name="Morin E."/>
            <person name="Murat C."/>
            <person name="Riley R."/>
            <person name="Ohm R."/>
            <person name="Sun H."/>
            <person name="Tunlid A."/>
            <person name="Henrissat B."/>
            <person name="Grigoriev I.V."/>
            <person name="Hibbett D.S."/>
            <person name="Martin F."/>
        </authorList>
    </citation>
    <scope>NUCLEOTIDE SEQUENCE [LARGE SCALE GENOMIC DNA]</scope>
    <source>
        <strain evidence="4">h7</strain>
    </source>
</reference>
<feature type="compositionally biased region" description="Low complexity" evidence="1">
    <location>
        <begin position="221"/>
        <end position="231"/>
    </location>
</feature>
<protein>
    <submittedName>
        <fullName evidence="3">Uncharacterized protein</fullName>
    </submittedName>
</protein>
<organism evidence="3 4">
    <name type="scientific">Hebeloma cylindrosporum</name>
    <dbReference type="NCBI Taxonomy" id="76867"/>
    <lineage>
        <taxon>Eukaryota</taxon>
        <taxon>Fungi</taxon>
        <taxon>Dikarya</taxon>
        <taxon>Basidiomycota</taxon>
        <taxon>Agaricomycotina</taxon>
        <taxon>Agaricomycetes</taxon>
        <taxon>Agaricomycetidae</taxon>
        <taxon>Agaricales</taxon>
        <taxon>Agaricineae</taxon>
        <taxon>Hymenogastraceae</taxon>
        <taxon>Hebeloma</taxon>
    </lineage>
</organism>
<gene>
    <name evidence="3" type="ORF">M413DRAFT_448806</name>
</gene>
<dbReference type="OrthoDB" id="3071114at2759"/>
<dbReference type="EMBL" id="KN831801">
    <property type="protein sequence ID" value="KIM36867.1"/>
    <property type="molecule type" value="Genomic_DNA"/>
</dbReference>
<proteinExistence type="predicted"/>
<keyword evidence="2" id="KW-0472">Membrane</keyword>
<dbReference type="HOGENOM" id="CLU_652197_0_0_1"/>
<evidence type="ECO:0000256" key="2">
    <source>
        <dbReference type="SAM" id="Phobius"/>
    </source>
</evidence>
<keyword evidence="2" id="KW-1133">Transmembrane helix</keyword>
<keyword evidence="4" id="KW-1185">Reference proteome</keyword>
<feature type="transmembrane region" description="Helical" evidence="2">
    <location>
        <begin position="70"/>
        <end position="93"/>
    </location>
</feature>
<feature type="compositionally biased region" description="Pro residues" evidence="1">
    <location>
        <begin position="410"/>
        <end position="421"/>
    </location>
</feature>
<reference evidence="3 4" key="1">
    <citation type="submission" date="2014-04" db="EMBL/GenBank/DDBJ databases">
        <authorList>
            <consortium name="DOE Joint Genome Institute"/>
            <person name="Kuo A."/>
            <person name="Gay G."/>
            <person name="Dore J."/>
            <person name="Kohler A."/>
            <person name="Nagy L.G."/>
            <person name="Floudas D."/>
            <person name="Copeland A."/>
            <person name="Barry K.W."/>
            <person name="Cichocki N."/>
            <person name="Veneault-Fourrey C."/>
            <person name="LaButti K."/>
            <person name="Lindquist E.A."/>
            <person name="Lipzen A."/>
            <person name="Lundell T."/>
            <person name="Morin E."/>
            <person name="Murat C."/>
            <person name="Sun H."/>
            <person name="Tunlid A."/>
            <person name="Henrissat B."/>
            <person name="Grigoriev I.V."/>
            <person name="Hibbett D.S."/>
            <person name="Martin F."/>
            <person name="Nordberg H.P."/>
            <person name="Cantor M.N."/>
            <person name="Hua S.X."/>
        </authorList>
    </citation>
    <scope>NUCLEOTIDE SEQUENCE [LARGE SCALE GENOMIC DNA]</scope>
    <source>
        <strain evidence="4">h7</strain>
    </source>
</reference>
<evidence type="ECO:0000256" key="1">
    <source>
        <dbReference type="SAM" id="MobiDB-lite"/>
    </source>
</evidence>
<name>A0A0C2Y752_HEBCY</name>
<feature type="region of interest" description="Disordered" evidence="1">
    <location>
        <begin position="99"/>
        <end position="118"/>
    </location>
</feature>
<accession>A0A0C2Y752</accession>
<sequence>MASPPTQAGPPGLSHFPSPTTIVSFASSSSSTTVHPSTVTTVVTSIAATQTSQPQTSQQSSKSELTTLQIAAIAIGSSLLVLALVAGLAYLLFVRREKRRRSGTTPKTPGATEKYGEDSEYTLSYNQTPRDHGGTAPLLKSPTGRSRAVSGLSFISSQYDNESRRFPSQDGPSSRFINGEDEITQTPLSHAVSLADATPNAQPEENQYAQEENHLDSATLLPYLSPSTSSPHLAVVPDTSPPTRRSSRRKNPWNGSGYDSDDSDSMYSQASASTVRLHDAPSTSAIHALPASVAAAPDFIPSSSQQIPHLSIGTALEDESEQNRMAEEHSILVARLLMSRTKHAPGQPSRNSSVISHIERSGSIKPVLEGENGEPRGTRHLQKLRARESKKSYKPRLSTTAMGEEELERSPPPPPPRSPSS</sequence>
<dbReference type="Proteomes" id="UP000053424">
    <property type="component" value="Unassembled WGS sequence"/>
</dbReference>
<feature type="region of interest" description="Disordered" evidence="1">
    <location>
        <begin position="342"/>
        <end position="421"/>
    </location>
</feature>
<feature type="region of interest" description="Disordered" evidence="1">
    <location>
        <begin position="160"/>
        <end position="179"/>
    </location>
</feature>
<dbReference type="AlphaFoldDB" id="A0A0C2Y752"/>
<evidence type="ECO:0000313" key="3">
    <source>
        <dbReference type="EMBL" id="KIM36867.1"/>
    </source>
</evidence>
<evidence type="ECO:0000313" key="4">
    <source>
        <dbReference type="Proteomes" id="UP000053424"/>
    </source>
</evidence>
<feature type="region of interest" description="Disordered" evidence="1">
    <location>
        <begin position="221"/>
        <end position="275"/>
    </location>
</feature>